<dbReference type="EC" id="3.1.3.-" evidence="2"/>
<organism evidence="2 3">
    <name type="scientific">Franzmannia qiaohouensis</name>
    <dbReference type="NCBI Taxonomy" id="1329370"/>
    <lineage>
        <taxon>Bacteria</taxon>
        <taxon>Pseudomonadati</taxon>
        <taxon>Pseudomonadota</taxon>
        <taxon>Gammaproteobacteria</taxon>
        <taxon>Oceanospirillales</taxon>
        <taxon>Halomonadaceae</taxon>
        <taxon>Franzmannia</taxon>
    </lineage>
</organism>
<evidence type="ECO:0000256" key="1">
    <source>
        <dbReference type="SAM" id="Coils"/>
    </source>
</evidence>
<dbReference type="SMART" id="SM00855">
    <property type="entry name" value="PGAM"/>
    <property type="match status" value="1"/>
</dbReference>
<keyword evidence="2" id="KW-0378">Hydrolase</keyword>
<dbReference type="PANTHER" id="PTHR47821">
    <property type="entry name" value="PHOSPHOGLYCERATE MUTASE FAMILY PROTEIN"/>
    <property type="match status" value="1"/>
</dbReference>
<sequence>MSNTLPRPPTTWRNRYLLMRHGHSQANQQGLIISYPDNGLHAFGLSALGQAQLDEVVAGWSWPAPTHILHSDFRRTRETAERVARHFDLAMTPEPRLRERGFGSLERQADSHYPRVWALDAEDPQHGEYGVESVASVAARLQAVIDELEEAHRDATILLVSHGDPLQILLTALGGRALSQHRQQTPLMPASVTQVGR</sequence>
<accession>A0ABU1HA78</accession>
<reference evidence="2 3" key="1">
    <citation type="submission" date="2023-04" db="EMBL/GenBank/DDBJ databases">
        <title>A long-awaited taxogenomic arrangement of the family Halomonadaceae.</title>
        <authorList>
            <person name="De La Haba R."/>
            <person name="Chuvochina M."/>
            <person name="Wittouck S."/>
            <person name="Arahal D.R."/>
            <person name="Sanchez-Porro C."/>
            <person name="Hugenholtz P."/>
            <person name="Ventosa A."/>
        </authorList>
    </citation>
    <scope>NUCLEOTIDE SEQUENCE [LARGE SCALE GENOMIC DNA]</scope>
    <source>
        <strain evidence="2 3">DSM 26770</strain>
    </source>
</reference>
<keyword evidence="1" id="KW-0175">Coiled coil</keyword>
<dbReference type="SUPFAM" id="SSF53254">
    <property type="entry name" value="Phosphoglycerate mutase-like"/>
    <property type="match status" value="1"/>
</dbReference>
<proteinExistence type="predicted"/>
<feature type="coiled-coil region" evidence="1">
    <location>
        <begin position="131"/>
        <end position="158"/>
    </location>
</feature>
<dbReference type="InterPro" id="IPR029033">
    <property type="entry name" value="His_PPase_superfam"/>
</dbReference>
<protein>
    <submittedName>
        <fullName evidence="2">Histidine phosphatase family protein</fullName>
        <ecNumber evidence="2">3.1.3.-</ecNumber>
    </submittedName>
</protein>
<dbReference type="InterPro" id="IPR013078">
    <property type="entry name" value="His_Pase_superF_clade-1"/>
</dbReference>
<dbReference type="EMBL" id="JARWAM010000001">
    <property type="protein sequence ID" value="MDR5903769.1"/>
    <property type="molecule type" value="Genomic_DNA"/>
</dbReference>
<evidence type="ECO:0000313" key="3">
    <source>
        <dbReference type="Proteomes" id="UP001251374"/>
    </source>
</evidence>
<dbReference type="Pfam" id="PF00300">
    <property type="entry name" value="His_Phos_1"/>
    <property type="match status" value="1"/>
</dbReference>
<dbReference type="PANTHER" id="PTHR47821:SF2">
    <property type="entry name" value="PHOSPHOGLYCERATE MUTASE FAMILY PROTEIN"/>
    <property type="match status" value="1"/>
</dbReference>
<evidence type="ECO:0000313" key="2">
    <source>
        <dbReference type="EMBL" id="MDR5903769.1"/>
    </source>
</evidence>
<name>A0ABU1HA78_9GAMM</name>
<dbReference type="Gene3D" id="3.40.50.1240">
    <property type="entry name" value="Phosphoglycerate mutase-like"/>
    <property type="match status" value="1"/>
</dbReference>
<dbReference type="Proteomes" id="UP001251374">
    <property type="component" value="Unassembled WGS sequence"/>
</dbReference>
<keyword evidence="3" id="KW-1185">Reference proteome</keyword>
<gene>
    <name evidence="2" type="ORF">QC821_00610</name>
</gene>
<dbReference type="GO" id="GO:0016787">
    <property type="term" value="F:hydrolase activity"/>
    <property type="evidence" value="ECO:0007669"/>
    <property type="project" value="UniProtKB-KW"/>
</dbReference>
<comment type="caution">
    <text evidence="2">The sequence shown here is derived from an EMBL/GenBank/DDBJ whole genome shotgun (WGS) entry which is preliminary data.</text>
</comment>
<dbReference type="RefSeq" id="WP_309715540.1">
    <property type="nucleotide sequence ID" value="NZ_JARWAM010000001.1"/>
</dbReference>
<dbReference type="CDD" id="cd07067">
    <property type="entry name" value="HP_PGM_like"/>
    <property type="match status" value="1"/>
</dbReference>